<sequence length="165" mass="18364">MMSPGTSIVEQNFANNLGNDESAEDFNYGDNSSLLPNSNGSNIENANNVRRRSTTWNVANQTCENGAAHLVSIHHQEEENFVKNLSGNFSSIPIGLYTYASTHHFIDSYKWTDGSTVNYSNWADDQPPEDKHTHCVFIDKGKWNANIQCTLSDDIVYVCKKPAAS</sequence>
<dbReference type="PROSITE" id="PS50041">
    <property type="entry name" value="C_TYPE_LECTIN_2"/>
    <property type="match status" value="1"/>
</dbReference>
<dbReference type="InterPro" id="IPR016187">
    <property type="entry name" value="CTDL_fold"/>
</dbReference>
<evidence type="ECO:0000256" key="1">
    <source>
        <dbReference type="SAM" id="MobiDB-lite"/>
    </source>
</evidence>
<dbReference type="InterPro" id="IPR050111">
    <property type="entry name" value="C-type_lectin/snaclec_domain"/>
</dbReference>
<evidence type="ECO:0000313" key="4">
    <source>
        <dbReference type="WBParaSite" id="ACRNAN_scaffold388.g27820.t1"/>
    </source>
</evidence>
<feature type="domain" description="C-type lectin" evidence="2">
    <location>
        <begin position="55"/>
        <end position="144"/>
    </location>
</feature>
<name>A0A914DVE9_9BILA</name>
<organism evidence="3 4">
    <name type="scientific">Acrobeloides nanus</name>
    <dbReference type="NCBI Taxonomy" id="290746"/>
    <lineage>
        <taxon>Eukaryota</taxon>
        <taxon>Metazoa</taxon>
        <taxon>Ecdysozoa</taxon>
        <taxon>Nematoda</taxon>
        <taxon>Chromadorea</taxon>
        <taxon>Rhabditida</taxon>
        <taxon>Tylenchina</taxon>
        <taxon>Cephalobomorpha</taxon>
        <taxon>Cephaloboidea</taxon>
        <taxon>Cephalobidae</taxon>
        <taxon>Acrobeloides</taxon>
    </lineage>
</organism>
<feature type="compositionally biased region" description="Low complexity" evidence="1">
    <location>
        <begin position="31"/>
        <end position="48"/>
    </location>
</feature>
<reference evidence="4" key="1">
    <citation type="submission" date="2022-11" db="UniProtKB">
        <authorList>
            <consortium name="WormBaseParasite"/>
        </authorList>
    </citation>
    <scope>IDENTIFICATION</scope>
</reference>
<dbReference type="PANTHER" id="PTHR22803">
    <property type="entry name" value="MANNOSE, PHOSPHOLIPASE, LECTIN RECEPTOR RELATED"/>
    <property type="match status" value="1"/>
</dbReference>
<dbReference type="CDD" id="cd00037">
    <property type="entry name" value="CLECT"/>
    <property type="match status" value="1"/>
</dbReference>
<protein>
    <submittedName>
        <fullName evidence="4">C-type lectin domain-containing protein</fullName>
    </submittedName>
</protein>
<dbReference type="Pfam" id="PF00059">
    <property type="entry name" value="Lectin_C"/>
    <property type="match status" value="1"/>
</dbReference>
<dbReference type="Proteomes" id="UP000887540">
    <property type="component" value="Unplaced"/>
</dbReference>
<accession>A0A914DVE9</accession>
<keyword evidence="3" id="KW-1185">Reference proteome</keyword>
<proteinExistence type="predicted"/>
<dbReference type="SUPFAM" id="SSF56436">
    <property type="entry name" value="C-type lectin-like"/>
    <property type="match status" value="1"/>
</dbReference>
<dbReference type="WBParaSite" id="ACRNAN_scaffold388.g27820.t1">
    <property type="protein sequence ID" value="ACRNAN_scaffold388.g27820.t1"/>
    <property type="gene ID" value="ACRNAN_scaffold388.g27820"/>
</dbReference>
<dbReference type="Gene3D" id="3.10.100.10">
    <property type="entry name" value="Mannose-Binding Protein A, subunit A"/>
    <property type="match status" value="1"/>
</dbReference>
<dbReference type="InterPro" id="IPR001304">
    <property type="entry name" value="C-type_lectin-like"/>
</dbReference>
<evidence type="ECO:0000313" key="3">
    <source>
        <dbReference type="Proteomes" id="UP000887540"/>
    </source>
</evidence>
<dbReference type="SMART" id="SM00034">
    <property type="entry name" value="CLECT"/>
    <property type="match status" value="1"/>
</dbReference>
<dbReference type="AlphaFoldDB" id="A0A914DVE9"/>
<feature type="region of interest" description="Disordered" evidence="1">
    <location>
        <begin position="19"/>
        <end position="48"/>
    </location>
</feature>
<dbReference type="InterPro" id="IPR016186">
    <property type="entry name" value="C-type_lectin-like/link_sf"/>
</dbReference>
<evidence type="ECO:0000259" key="2">
    <source>
        <dbReference type="PROSITE" id="PS50041"/>
    </source>
</evidence>